<dbReference type="GO" id="GO:0051539">
    <property type="term" value="F:4 iron, 4 sulfur cluster binding"/>
    <property type="evidence" value="ECO:0007669"/>
    <property type="project" value="UniProtKB-KW"/>
</dbReference>
<dbReference type="GO" id="GO:0046872">
    <property type="term" value="F:metal ion binding"/>
    <property type="evidence" value="ECO:0007669"/>
    <property type="project" value="UniProtKB-KW"/>
</dbReference>
<dbReference type="SFLD" id="SFLDG01060">
    <property type="entry name" value="BATS_domain_containing"/>
    <property type="match status" value="1"/>
</dbReference>
<accession>A0A1G1YLQ6</accession>
<dbReference type="InterPro" id="IPR007197">
    <property type="entry name" value="rSAM"/>
</dbReference>
<evidence type="ECO:0000256" key="6">
    <source>
        <dbReference type="ARBA" id="ARBA00023014"/>
    </source>
</evidence>
<dbReference type="Gene3D" id="3.20.20.70">
    <property type="entry name" value="Aldolase class I"/>
    <property type="match status" value="1"/>
</dbReference>
<evidence type="ECO:0000256" key="2">
    <source>
        <dbReference type="ARBA" id="ARBA00022485"/>
    </source>
</evidence>
<dbReference type="SFLD" id="SFLDG01081">
    <property type="entry name" value="cleavage_of_the_Ca-Cb_bond_in"/>
    <property type="match status" value="1"/>
</dbReference>
<keyword evidence="3" id="KW-0949">S-adenosyl-L-methionine</keyword>
<dbReference type="EMBL" id="MHIM01000001">
    <property type="protein sequence ID" value="OGY53292.1"/>
    <property type="molecule type" value="Genomic_DNA"/>
</dbReference>
<dbReference type="InterPro" id="IPR013785">
    <property type="entry name" value="Aldolase_TIM"/>
</dbReference>
<evidence type="ECO:0000256" key="4">
    <source>
        <dbReference type="ARBA" id="ARBA00022723"/>
    </source>
</evidence>
<evidence type="ECO:0000256" key="3">
    <source>
        <dbReference type="ARBA" id="ARBA00022691"/>
    </source>
</evidence>
<dbReference type="Pfam" id="PF06968">
    <property type="entry name" value="BATS"/>
    <property type="match status" value="1"/>
</dbReference>
<comment type="cofactor">
    <cofactor evidence="1">
        <name>[4Fe-4S] cluster</name>
        <dbReference type="ChEBI" id="CHEBI:49883"/>
    </cofactor>
</comment>
<dbReference type="PANTHER" id="PTHR43583:SF2">
    <property type="entry name" value="THIAZOLE BIOSYNTHESIS PROTEIN"/>
    <property type="match status" value="1"/>
</dbReference>
<reference evidence="8 9" key="1">
    <citation type="journal article" date="2016" name="Nat. Commun.">
        <title>Thousands of microbial genomes shed light on interconnected biogeochemical processes in an aquifer system.</title>
        <authorList>
            <person name="Anantharaman K."/>
            <person name="Brown C.T."/>
            <person name="Hug L.A."/>
            <person name="Sharon I."/>
            <person name="Castelle C.J."/>
            <person name="Probst A.J."/>
            <person name="Thomas B.C."/>
            <person name="Singh A."/>
            <person name="Wilkins M.J."/>
            <person name="Karaoz U."/>
            <person name="Brodie E.L."/>
            <person name="Williams K.H."/>
            <person name="Hubbard S.S."/>
            <person name="Banfield J.F."/>
        </authorList>
    </citation>
    <scope>NUCLEOTIDE SEQUENCE [LARGE SCALE GENOMIC DNA]</scope>
</reference>
<dbReference type="AlphaFoldDB" id="A0A1G1YLQ6"/>
<evidence type="ECO:0000313" key="8">
    <source>
        <dbReference type="EMBL" id="OGY53292.1"/>
    </source>
</evidence>
<dbReference type="SFLD" id="SFLDS00029">
    <property type="entry name" value="Radical_SAM"/>
    <property type="match status" value="1"/>
</dbReference>
<dbReference type="Pfam" id="PF04055">
    <property type="entry name" value="Radical_SAM"/>
    <property type="match status" value="1"/>
</dbReference>
<keyword evidence="5" id="KW-0408">Iron</keyword>
<evidence type="ECO:0000313" key="9">
    <source>
        <dbReference type="Proteomes" id="UP000177376"/>
    </source>
</evidence>
<dbReference type="GO" id="GO:0042364">
    <property type="term" value="P:water-soluble vitamin biosynthetic process"/>
    <property type="evidence" value="ECO:0007669"/>
    <property type="project" value="UniProtKB-ARBA"/>
</dbReference>
<dbReference type="InterPro" id="IPR024007">
    <property type="entry name" value="FeFe-hyd_mat_HydG"/>
</dbReference>
<dbReference type="Proteomes" id="UP000177376">
    <property type="component" value="Unassembled WGS sequence"/>
</dbReference>
<keyword evidence="6" id="KW-0411">Iron-sulfur</keyword>
<dbReference type="InterPro" id="IPR058240">
    <property type="entry name" value="rSAM_sf"/>
</dbReference>
<name>A0A1G1YLQ6_9BACT</name>
<dbReference type="GO" id="GO:0003824">
    <property type="term" value="F:catalytic activity"/>
    <property type="evidence" value="ECO:0007669"/>
    <property type="project" value="InterPro"/>
</dbReference>
<dbReference type="PROSITE" id="PS51918">
    <property type="entry name" value="RADICAL_SAM"/>
    <property type="match status" value="1"/>
</dbReference>
<dbReference type="GO" id="GO:0044272">
    <property type="term" value="P:sulfur compound biosynthetic process"/>
    <property type="evidence" value="ECO:0007669"/>
    <property type="project" value="UniProtKB-ARBA"/>
</dbReference>
<keyword evidence="2" id="KW-0004">4Fe-4S</keyword>
<feature type="domain" description="Radical SAM core" evidence="7">
    <location>
        <begin position="68"/>
        <end position="297"/>
    </location>
</feature>
<dbReference type="SFLD" id="SFLDF00319">
    <property type="entry name" value="Fe_hydrogenase_maturase_(HydG"/>
    <property type="match status" value="1"/>
</dbReference>
<dbReference type="InterPro" id="IPR010722">
    <property type="entry name" value="BATS_dom"/>
</dbReference>
<dbReference type="SMART" id="SM00876">
    <property type="entry name" value="BATS"/>
    <property type="match status" value="1"/>
</dbReference>
<protein>
    <submittedName>
        <fullName evidence="8">[FeFe] hydrogenase H-cluster radical SAM maturase HydG</fullName>
    </submittedName>
</protein>
<gene>
    <name evidence="8" type="ORF">A3A02_03325</name>
</gene>
<comment type="caution">
    <text evidence="8">The sequence shown here is derived from an EMBL/GenBank/DDBJ whole genome shotgun (WGS) entry which is preliminary data.</text>
</comment>
<organism evidence="8 9">
    <name type="scientific">Candidatus Buchananbacteria bacterium RIFCSPLOWO2_01_FULL_39_33</name>
    <dbReference type="NCBI Taxonomy" id="1797543"/>
    <lineage>
        <taxon>Bacteria</taxon>
        <taxon>Candidatus Buchananiibacteriota</taxon>
    </lineage>
</organism>
<sequence length="457" mass="52280">MIFDEEKIKNLLSIETQPTTGEIDKILSRAKLKKGLTVEEVAVLLRLDDEENKQKLFRVAKKIKNDIYGNRLVFFAPLYVSDYCVNNCRYCGFHCDNQAHRKKLSLDEVAQQVKILEDMGHKRLLLEFGEDPKNNPIDYVVDVIKTIYNTKSGRGEIRRVNVNIAATTVANYKKLRNCGIGTYQLFQETYHRPTYDKLHQGPKADYDRQITAHERAFEAGIDDFGLGVLFGLYDYKYEVLALISQAQYLDKKLGVGPHTISVPRFNPALTVDFESEFKVSDNDFLKIIAIIRLAVPYTGLILSTRESPEIRRQAFQIGISQASAASRASPGGYKNKDDDNQEISQFNLQDHRSLDEVNLDICSLGYLPSYCTACYRSQRTGARFMKLAKTGKIHELCQPNALQTFYEYLLDYALPETRQLGMAMITNEIKKINNLTVRKKLIANLKRIKKGERDLFI</sequence>
<proteinExistence type="predicted"/>
<keyword evidence="4" id="KW-0479">Metal-binding</keyword>
<dbReference type="NCBIfam" id="TIGR03955">
    <property type="entry name" value="rSAM_HydG"/>
    <property type="match status" value="1"/>
</dbReference>
<evidence type="ECO:0000259" key="7">
    <source>
        <dbReference type="PROSITE" id="PS51918"/>
    </source>
</evidence>
<dbReference type="PANTHER" id="PTHR43583">
    <property type="entry name" value="2-IMINOACETATE SYNTHASE"/>
    <property type="match status" value="1"/>
</dbReference>
<dbReference type="InterPro" id="IPR034428">
    <property type="entry name" value="ThiH/NoCL/HydG-like"/>
</dbReference>
<dbReference type="SUPFAM" id="SSF102114">
    <property type="entry name" value="Radical SAM enzymes"/>
    <property type="match status" value="1"/>
</dbReference>
<evidence type="ECO:0000256" key="1">
    <source>
        <dbReference type="ARBA" id="ARBA00001966"/>
    </source>
</evidence>
<evidence type="ECO:0000256" key="5">
    <source>
        <dbReference type="ARBA" id="ARBA00023004"/>
    </source>
</evidence>